<comment type="similarity">
    <text evidence="2">Belongs to the MscS (TC 1.A.23) family.</text>
</comment>
<keyword evidence="3" id="KW-1003">Cell membrane</keyword>
<feature type="transmembrane region" description="Helical" evidence="7">
    <location>
        <begin position="74"/>
        <end position="93"/>
    </location>
</feature>
<accession>A0ABX8S4R1</accession>
<evidence type="ECO:0000259" key="9">
    <source>
        <dbReference type="Pfam" id="PF21082"/>
    </source>
</evidence>
<dbReference type="Pfam" id="PF00924">
    <property type="entry name" value="MS_channel_2nd"/>
    <property type="match status" value="1"/>
</dbReference>
<evidence type="ECO:0000256" key="6">
    <source>
        <dbReference type="ARBA" id="ARBA00023136"/>
    </source>
</evidence>
<dbReference type="PANTHER" id="PTHR30460">
    <property type="entry name" value="MODERATE CONDUCTANCE MECHANOSENSITIVE CHANNEL YBIO"/>
    <property type="match status" value="1"/>
</dbReference>
<evidence type="ECO:0000256" key="1">
    <source>
        <dbReference type="ARBA" id="ARBA00004651"/>
    </source>
</evidence>
<protein>
    <submittedName>
        <fullName evidence="10">Mechanosensitive ion channel family protein</fullName>
    </submittedName>
</protein>
<feature type="domain" description="Mechanosensitive ion channel MscS C-terminal" evidence="9">
    <location>
        <begin position="200"/>
        <end position="285"/>
    </location>
</feature>
<dbReference type="Pfam" id="PF21082">
    <property type="entry name" value="MS_channel_3rd"/>
    <property type="match status" value="1"/>
</dbReference>
<keyword evidence="6 7" id="KW-0472">Membrane</keyword>
<dbReference type="InterPro" id="IPR049278">
    <property type="entry name" value="MS_channel_C"/>
</dbReference>
<keyword evidence="5 7" id="KW-1133">Transmembrane helix</keyword>
<keyword evidence="11" id="KW-1185">Reference proteome</keyword>
<gene>
    <name evidence="10" type="ORF">KV203_12970</name>
</gene>
<dbReference type="InterPro" id="IPR045276">
    <property type="entry name" value="YbiO_bact"/>
</dbReference>
<dbReference type="EMBL" id="CP079105">
    <property type="protein sequence ID" value="QXQ12834.1"/>
    <property type="molecule type" value="Genomic_DNA"/>
</dbReference>
<dbReference type="InterPro" id="IPR023408">
    <property type="entry name" value="MscS_beta-dom_sf"/>
</dbReference>
<organism evidence="10 11">
    <name type="scientific">Skermania pinensis</name>
    <dbReference type="NCBI Taxonomy" id="39122"/>
    <lineage>
        <taxon>Bacteria</taxon>
        <taxon>Bacillati</taxon>
        <taxon>Actinomycetota</taxon>
        <taxon>Actinomycetes</taxon>
        <taxon>Mycobacteriales</taxon>
        <taxon>Gordoniaceae</taxon>
        <taxon>Skermania</taxon>
    </lineage>
</organism>
<evidence type="ECO:0000313" key="10">
    <source>
        <dbReference type="EMBL" id="QXQ12834.1"/>
    </source>
</evidence>
<reference evidence="10" key="1">
    <citation type="submission" date="2021-07" db="EMBL/GenBank/DDBJ databases">
        <title>Candidatus Kaistella beijingensis sp. nov. isolated from a municipal wastewater treatment plant is involved in sludge foaming.</title>
        <authorList>
            <person name="Song Y."/>
            <person name="Liu S.-J."/>
        </authorList>
    </citation>
    <scope>NUCLEOTIDE SEQUENCE</scope>
    <source>
        <strain evidence="10">DSM 43998</strain>
    </source>
</reference>
<sequence>MPVPAIDVAAIAPLTDVSDWLRSSGLKIVLLLLGAVLITRFAGWLRDRITDRIDSTFRHTDALIRTEDAKYRHALAQVLTWVLLSVVYIAIGVEVIRCLGFNLAGLIAPAAVFGAALGFGGQRVVQDLVAGFFLITERQYGFGDVVRIDATGVSAPADGIVEDLTLRITKLRSSDGEVISVPNGQIAMVTNLSKDWARAVVDVPVAAAVDTNRVNEVLQEVCAKAYQDRRIRPLLLDEPSVMGVESLEVDQVNIRVVARTLPGKQFEVRRELRARIVAALRRDGLIAEASSAASSPAADEQ</sequence>
<name>A0ABX8S4R1_9ACTN</name>
<dbReference type="InterPro" id="IPR006685">
    <property type="entry name" value="MscS_channel_2nd"/>
</dbReference>
<dbReference type="PANTHER" id="PTHR30460:SF0">
    <property type="entry name" value="MODERATE CONDUCTANCE MECHANOSENSITIVE CHANNEL YBIO"/>
    <property type="match status" value="1"/>
</dbReference>
<dbReference type="SUPFAM" id="SSF50182">
    <property type="entry name" value="Sm-like ribonucleoproteins"/>
    <property type="match status" value="1"/>
</dbReference>
<evidence type="ECO:0000313" key="11">
    <source>
        <dbReference type="Proteomes" id="UP000887023"/>
    </source>
</evidence>
<dbReference type="Gene3D" id="1.10.287.1260">
    <property type="match status" value="1"/>
</dbReference>
<evidence type="ECO:0000256" key="2">
    <source>
        <dbReference type="ARBA" id="ARBA00008017"/>
    </source>
</evidence>
<dbReference type="Proteomes" id="UP000887023">
    <property type="component" value="Chromosome"/>
</dbReference>
<dbReference type="InterPro" id="IPR011014">
    <property type="entry name" value="MscS_channel_TM-2"/>
</dbReference>
<dbReference type="Gene3D" id="2.30.30.60">
    <property type="match status" value="1"/>
</dbReference>
<dbReference type="SUPFAM" id="SSF82861">
    <property type="entry name" value="Mechanosensitive channel protein MscS (YggB), transmembrane region"/>
    <property type="match status" value="1"/>
</dbReference>
<dbReference type="Gene3D" id="3.30.70.100">
    <property type="match status" value="1"/>
</dbReference>
<comment type="subcellular location">
    <subcellularLocation>
        <location evidence="1">Cell membrane</location>
        <topology evidence="1">Multi-pass membrane protein</topology>
    </subcellularLocation>
</comment>
<dbReference type="InterPro" id="IPR010920">
    <property type="entry name" value="LSM_dom_sf"/>
</dbReference>
<evidence type="ECO:0000256" key="4">
    <source>
        <dbReference type="ARBA" id="ARBA00022692"/>
    </source>
</evidence>
<feature type="domain" description="Mechanosensitive ion channel MscS" evidence="8">
    <location>
        <begin position="124"/>
        <end position="194"/>
    </location>
</feature>
<dbReference type="SUPFAM" id="SSF82689">
    <property type="entry name" value="Mechanosensitive channel protein MscS (YggB), C-terminal domain"/>
    <property type="match status" value="1"/>
</dbReference>
<proteinExistence type="inferred from homology"/>
<dbReference type="InterPro" id="IPR011066">
    <property type="entry name" value="MscS_channel_C_sf"/>
</dbReference>
<evidence type="ECO:0000259" key="8">
    <source>
        <dbReference type="Pfam" id="PF00924"/>
    </source>
</evidence>
<keyword evidence="4 7" id="KW-0812">Transmembrane</keyword>
<evidence type="ECO:0000256" key="5">
    <source>
        <dbReference type="ARBA" id="ARBA00022989"/>
    </source>
</evidence>
<evidence type="ECO:0000256" key="3">
    <source>
        <dbReference type="ARBA" id="ARBA00022475"/>
    </source>
</evidence>
<evidence type="ECO:0000256" key="7">
    <source>
        <dbReference type="SAM" id="Phobius"/>
    </source>
</evidence>
<dbReference type="RefSeq" id="WP_066467572.1">
    <property type="nucleotide sequence ID" value="NZ_CBCRUZ010000002.1"/>
</dbReference>
<feature type="transmembrane region" description="Helical" evidence="7">
    <location>
        <begin position="28"/>
        <end position="45"/>
    </location>
</feature>